<gene>
    <name evidence="2" type="ORF">OC842_002548</name>
</gene>
<feature type="compositionally biased region" description="Basic and acidic residues" evidence="1">
    <location>
        <begin position="145"/>
        <end position="154"/>
    </location>
</feature>
<feature type="compositionally biased region" description="Low complexity" evidence="1">
    <location>
        <begin position="299"/>
        <end position="309"/>
    </location>
</feature>
<evidence type="ECO:0000313" key="3">
    <source>
        <dbReference type="Proteomes" id="UP001176521"/>
    </source>
</evidence>
<dbReference type="PANTHER" id="PTHR13237:SF9">
    <property type="entry name" value="NEUROGUIDIN"/>
    <property type="match status" value="1"/>
</dbReference>
<name>A0AAN6GCZ0_9BASI</name>
<sequence length="453" mass="47486">MAAAASTSAASMDAGTVAEFAKLVASLNNDAAALIPVADALDERLQTGASDAETSGTVAHGVPLLALKNDTLLSYLHHLVLLTAHRLRGHSLSDEPGSQLVDNLVRLRLMLEKTRPIEGKMRYQLDKAVKAAEEAERGFGVGAADKGRGKGKSGEEDDDEDGDDDDDEDEDEDDDEIDPLAFRPNPAALMAASKQASAPTAAQSKSSSTSKKPLRRTGTSASAAAAADDEEDDQDSGVYRPPKLAPVPYDPDSVSRRRDGDDRRLPPGRRNAALLADLSLGLSSNPYELSSAGLGGAGRNSASSAQASARAKALRRMEEYEEENFTRLVMKKKDAKKRRRDEEAVALGGAGLDSANRRQGRLGAGLDEEFGDLLRGSASGGGRKGKRRAGAGDAYDALRGAGVKRAKVSSGTLAGSGTGPSSTKDLFRSGGGGRAAQSQFSKDVARSRKKARK</sequence>
<feature type="region of interest" description="Disordered" evidence="1">
    <location>
        <begin position="286"/>
        <end position="309"/>
    </location>
</feature>
<feature type="region of interest" description="Disordered" evidence="1">
    <location>
        <begin position="332"/>
        <end position="453"/>
    </location>
</feature>
<evidence type="ECO:0008006" key="4">
    <source>
        <dbReference type="Google" id="ProtNLM"/>
    </source>
</evidence>
<feature type="compositionally biased region" description="Polar residues" evidence="1">
    <location>
        <begin position="409"/>
        <end position="424"/>
    </location>
</feature>
<proteinExistence type="predicted"/>
<evidence type="ECO:0000313" key="2">
    <source>
        <dbReference type="EMBL" id="KAK0534766.1"/>
    </source>
</evidence>
<organism evidence="2 3">
    <name type="scientific">Tilletia horrida</name>
    <dbReference type="NCBI Taxonomy" id="155126"/>
    <lineage>
        <taxon>Eukaryota</taxon>
        <taxon>Fungi</taxon>
        <taxon>Dikarya</taxon>
        <taxon>Basidiomycota</taxon>
        <taxon>Ustilaginomycotina</taxon>
        <taxon>Exobasidiomycetes</taxon>
        <taxon>Tilletiales</taxon>
        <taxon>Tilletiaceae</taxon>
        <taxon>Tilletia</taxon>
    </lineage>
</organism>
<evidence type="ECO:0000256" key="1">
    <source>
        <dbReference type="SAM" id="MobiDB-lite"/>
    </source>
</evidence>
<dbReference type="PANTHER" id="PTHR13237">
    <property type="entry name" value="SOMETHING ABOUT SILENCING PROTEIN 10-RELATED"/>
    <property type="match status" value="1"/>
</dbReference>
<feature type="region of interest" description="Disordered" evidence="1">
    <location>
        <begin position="140"/>
        <end position="270"/>
    </location>
</feature>
<keyword evidence="3" id="KW-1185">Reference proteome</keyword>
<dbReference type="AlphaFoldDB" id="A0AAN6GCZ0"/>
<reference evidence="2" key="1">
    <citation type="journal article" date="2023" name="PhytoFront">
        <title>Draft Genome Resources of Seven Strains of Tilletia horrida, Causal Agent of Kernel Smut of Rice.</title>
        <authorList>
            <person name="Khanal S."/>
            <person name="Antony Babu S."/>
            <person name="Zhou X.G."/>
        </authorList>
    </citation>
    <scope>NUCLEOTIDE SEQUENCE</scope>
    <source>
        <strain evidence="2">TX3</strain>
    </source>
</reference>
<feature type="compositionally biased region" description="Low complexity" evidence="1">
    <location>
        <begin position="391"/>
        <end position="401"/>
    </location>
</feature>
<comment type="caution">
    <text evidence="2">The sequence shown here is derived from an EMBL/GenBank/DDBJ whole genome shotgun (WGS) entry which is preliminary data.</text>
</comment>
<dbReference type="EMBL" id="JAPDMQ010000110">
    <property type="protein sequence ID" value="KAK0534766.1"/>
    <property type="molecule type" value="Genomic_DNA"/>
</dbReference>
<dbReference type="GO" id="GO:0032040">
    <property type="term" value="C:small-subunit processome"/>
    <property type="evidence" value="ECO:0007669"/>
    <property type="project" value="TreeGrafter"/>
</dbReference>
<feature type="compositionally biased region" description="Low complexity" evidence="1">
    <location>
        <begin position="187"/>
        <end position="211"/>
    </location>
</feature>
<feature type="compositionally biased region" description="Acidic residues" evidence="1">
    <location>
        <begin position="155"/>
        <end position="178"/>
    </location>
</feature>
<accession>A0AAN6GCZ0</accession>
<dbReference type="Pfam" id="PF04000">
    <property type="entry name" value="Sas10_Utp3"/>
    <property type="match status" value="1"/>
</dbReference>
<protein>
    <recommendedName>
        <fullName evidence="4">Sas10 C-terminal domain-containing protein</fullName>
    </recommendedName>
</protein>
<dbReference type="Proteomes" id="UP001176521">
    <property type="component" value="Unassembled WGS sequence"/>
</dbReference>
<feature type="compositionally biased region" description="Basic and acidic residues" evidence="1">
    <location>
        <begin position="253"/>
        <end position="265"/>
    </location>
</feature>
<dbReference type="InterPro" id="IPR007146">
    <property type="entry name" value="Sas10/Utp3/C1D"/>
</dbReference>
<dbReference type="GO" id="GO:0000462">
    <property type="term" value="P:maturation of SSU-rRNA from tricistronic rRNA transcript (SSU-rRNA, 5.8S rRNA, LSU-rRNA)"/>
    <property type="evidence" value="ECO:0007669"/>
    <property type="project" value="TreeGrafter"/>
</dbReference>